<dbReference type="InterPro" id="IPR041373">
    <property type="entry name" value="RT_RNaseH"/>
</dbReference>
<dbReference type="InterPro" id="IPR000477">
    <property type="entry name" value="RT_dom"/>
</dbReference>
<evidence type="ECO:0000256" key="3">
    <source>
        <dbReference type="ARBA" id="ARBA00022722"/>
    </source>
</evidence>
<dbReference type="Pfam" id="PF13456">
    <property type="entry name" value="RVT_3"/>
    <property type="match status" value="1"/>
</dbReference>
<evidence type="ECO:0000256" key="2">
    <source>
        <dbReference type="ARBA" id="ARBA00022695"/>
    </source>
</evidence>
<reference evidence="9 10" key="1">
    <citation type="journal article" date="2016" name="G3 (Bethesda)">
        <title>First Draft Assembly and Annotation of the Genome of a California Endemic Oak Quercus lobata Nee (Fagaceae).</title>
        <authorList>
            <person name="Sork V.L."/>
            <person name="Fitz-Gibbon S.T."/>
            <person name="Puiu D."/>
            <person name="Crepeau M."/>
            <person name="Gugger P.F."/>
            <person name="Sherman R."/>
            <person name="Stevens K."/>
            <person name="Langley C.H."/>
            <person name="Pellegrini M."/>
            <person name="Salzberg S.L."/>
        </authorList>
    </citation>
    <scope>NUCLEOTIDE SEQUENCE [LARGE SCALE GENOMIC DNA]</scope>
    <source>
        <strain evidence="9 10">cv. SW786</strain>
    </source>
</reference>
<evidence type="ECO:0000313" key="10">
    <source>
        <dbReference type="Proteomes" id="UP000594261"/>
    </source>
</evidence>
<dbReference type="SUPFAM" id="SSF53098">
    <property type="entry name" value="Ribonuclease H-like"/>
    <property type="match status" value="1"/>
</dbReference>
<keyword evidence="1" id="KW-0808">Transferase</keyword>
<dbReference type="SUPFAM" id="SSF56672">
    <property type="entry name" value="DNA/RNA polymerases"/>
    <property type="match status" value="1"/>
</dbReference>
<dbReference type="OMA" id="LRIDIVI"/>
<feature type="domain" description="Reverse transcriptase" evidence="7">
    <location>
        <begin position="1"/>
        <end position="55"/>
    </location>
</feature>
<dbReference type="Gene3D" id="3.30.420.10">
    <property type="entry name" value="Ribonuclease H-like superfamily/Ribonuclease H"/>
    <property type="match status" value="1"/>
</dbReference>
<organism evidence="9 10">
    <name type="scientific">Quercus lobata</name>
    <name type="common">Valley oak</name>
    <dbReference type="NCBI Taxonomy" id="97700"/>
    <lineage>
        <taxon>Eukaryota</taxon>
        <taxon>Viridiplantae</taxon>
        <taxon>Streptophyta</taxon>
        <taxon>Embryophyta</taxon>
        <taxon>Tracheophyta</taxon>
        <taxon>Spermatophyta</taxon>
        <taxon>Magnoliopsida</taxon>
        <taxon>eudicotyledons</taxon>
        <taxon>Gunneridae</taxon>
        <taxon>Pentapetalae</taxon>
        <taxon>rosids</taxon>
        <taxon>fabids</taxon>
        <taxon>Fagales</taxon>
        <taxon>Fagaceae</taxon>
        <taxon>Quercus</taxon>
    </lineage>
</organism>
<keyword evidence="3" id="KW-0540">Nuclease</keyword>
<evidence type="ECO:0008006" key="11">
    <source>
        <dbReference type="Google" id="ProtNLM"/>
    </source>
</evidence>
<evidence type="ECO:0000259" key="7">
    <source>
        <dbReference type="PROSITE" id="PS50878"/>
    </source>
</evidence>
<dbReference type="EnsemblPlants" id="QL05p064950:mrna">
    <property type="protein sequence ID" value="QL05p064950:mrna"/>
    <property type="gene ID" value="QL05p064950"/>
</dbReference>
<dbReference type="GO" id="GO:0003676">
    <property type="term" value="F:nucleic acid binding"/>
    <property type="evidence" value="ECO:0007669"/>
    <property type="project" value="InterPro"/>
</dbReference>
<dbReference type="InParanoid" id="A0A7N2LTJ5"/>
<dbReference type="AlphaFoldDB" id="A0A7N2LTJ5"/>
<dbReference type="EMBL" id="LRBV02000005">
    <property type="status" value="NOT_ANNOTATED_CDS"/>
    <property type="molecule type" value="Genomic_DNA"/>
</dbReference>
<dbReference type="PROSITE" id="PS50878">
    <property type="entry name" value="RT_POL"/>
    <property type="match status" value="1"/>
</dbReference>
<sequence length="386" mass="43949">MEVYVDNMLVKSRKAELHLDDLKETFDTLRKYQMRLNLTKCVFGVSSSKFLGFMVSQRGIEANPEKVKAILDMTSPRSVKEVQRLTRRIAALNKFVSRAIDKCLLFFKTLKHALQWTDKCEEAFQALKDYLSKPPLLSPSIEGEDLFLYLAVSQTAAFQGAEARYPKIEKLALALIVASRKLRPYFQAHTILVMTDQPLQKAMGRPDATGRMVQWVVELSQFDVDYRPRTTIKAQAPVDFVAEFTMVDQDPESDYWIVYTDGSSAFGMGGVGVILLSLKKYILKYKVQLQFPATNNEAKYEAVLTGLRVAKALGVRNLKLNSNLKLVTGQMNNKYEAKEDRMKRYLALTSQLISNFDDVKITQVPWEENLEVDEVARLALSETNEQ</sequence>
<dbReference type="Gene3D" id="3.30.70.270">
    <property type="match status" value="2"/>
</dbReference>
<evidence type="ECO:0000256" key="4">
    <source>
        <dbReference type="ARBA" id="ARBA00022759"/>
    </source>
</evidence>
<dbReference type="Gramene" id="QL05p064950:mrna">
    <property type="protein sequence ID" value="QL05p064950:mrna"/>
    <property type="gene ID" value="QL05p064950"/>
</dbReference>
<evidence type="ECO:0000256" key="6">
    <source>
        <dbReference type="ARBA" id="ARBA00022918"/>
    </source>
</evidence>
<keyword evidence="6" id="KW-0695">RNA-directed DNA polymerase</keyword>
<dbReference type="InterPro" id="IPR036397">
    <property type="entry name" value="RNaseH_sf"/>
</dbReference>
<evidence type="ECO:0000256" key="1">
    <source>
        <dbReference type="ARBA" id="ARBA00022679"/>
    </source>
</evidence>
<dbReference type="PANTHER" id="PTHR48475">
    <property type="entry name" value="RIBONUCLEASE H"/>
    <property type="match status" value="1"/>
</dbReference>
<dbReference type="GO" id="GO:0003964">
    <property type="term" value="F:RNA-directed DNA polymerase activity"/>
    <property type="evidence" value="ECO:0007669"/>
    <property type="project" value="UniProtKB-KW"/>
</dbReference>
<dbReference type="GO" id="GO:0004523">
    <property type="term" value="F:RNA-DNA hybrid ribonuclease activity"/>
    <property type="evidence" value="ECO:0007669"/>
    <property type="project" value="InterPro"/>
</dbReference>
<keyword evidence="5" id="KW-0378">Hydrolase</keyword>
<dbReference type="CDD" id="cd09279">
    <property type="entry name" value="RNase_HI_like"/>
    <property type="match status" value="1"/>
</dbReference>
<dbReference type="PANTHER" id="PTHR48475:SF2">
    <property type="entry name" value="RIBONUCLEASE H"/>
    <property type="match status" value="1"/>
</dbReference>
<dbReference type="InterPro" id="IPR043502">
    <property type="entry name" value="DNA/RNA_pol_sf"/>
</dbReference>
<accession>A0A7N2LTJ5</accession>
<dbReference type="InterPro" id="IPR002156">
    <property type="entry name" value="RNaseH_domain"/>
</dbReference>
<name>A0A7N2LTJ5_QUELO</name>
<dbReference type="Pfam" id="PF17917">
    <property type="entry name" value="RT_RNaseH"/>
    <property type="match status" value="1"/>
</dbReference>
<dbReference type="PROSITE" id="PS50879">
    <property type="entry name" value="RNASE_H_1"/>
    <property type="match status" value="1"/>
</dbReference>
<evidence type="ECO:0000259" key="8">
    <source>
        <dbReference type="PROSITE" id="PS50879"/>
    </source>
</evidence>
<proteinExistence type="predicted"/>
<feature type="domain" description="RNase H type-1" evidence="8">
    <location>
        <begin position="252"/>
        <end position="381"/>
    </location>
</feature>
<keyword evidence="2" id="KW-0548">Nucleotidyltransferase</keyword>
<keyword evidence="4" id="KW-0255">Endonuclease</keyword>
<keyword evidence="10" id="KW-1185">Reference proteome</keyword>
<dbReference type="InterPro" id="IPR012337">
    <property type="entry name" value="RNaseH-like_sf"/>
</dbReference>
<reference evidence="9" key="2">
    <citation type="submission" date="2021-01" db="UniProtKB">
        <authorList>
            <consortium name="EnsemblPlants"/>
        </authorList>
    </citation>
    <scope>IDENTIFICATION</scope>
</reference>
<protein>
    <recommendedName>
        <fullName evidence="11">Gag-pol polyprotein</fullName>
    </recommendedName>
</protein>
<evidence type="ECO:0000313" key="9">
    <source>
        <dbReference type="EnsemblPlants" id="QL05p064950:mrna"/>
    </source>
</evidence>
<dbReference type="InterPro" id="IPR043128">
    <property type="entry name" value="Rev_trsase/Diguanyl_cyclase"/>
</dbReference>
<dbReference type="Proteomes" id="UP000594261">
    <property type="component" value="Chromosome 5"/>
</dbReference>
<evidence type="ECO:0000256" key="5">
    <source>
        <dbReference type="ARBA" id="ARBA00022801"/>
    </source>
</evidence>